<evidence type="ECO:0000313" key="3">
    <source>
        <dbReference type="EMBL" id="APL99323.1"/>
    </source>
</evidence>
<dbReference type="InterPro" id="IPR045455">
    <property type="entry name" value="NrS-1_pol-like_helicase"/>
</dbReference>
<dbReference type="EMBL" id="KY000220">
    <property type="protein sequence ID" value="APL99323.1"/>
    <property type="molecule type" value="Genomic_DNA"/>
</dbReference>
<protein>
    <submittedName>
        <fullName evidence="3">Integrase</fullName>
    </submittedName>
</protein>
<dbReference type="Pfam" id="PF19263">
    <property type="entry name" value="DUF5906"/>
    <property type="match status" value="1"/>
</dbReference>
<evidence type="ECO:0000259" key="2">
    <source>
        <dbReference type="Pfam" id="PF19263"/>
    </source>
</evidence>
<proteinExistence type="predicted"/>
<feature type="region of interest" description="Disordered" evidence="1">
    <location>
        <begin position="786"/>
        <end position="808"/>
    </location>
</feature>
<organism evidence="3 4">
    <name type="scientific">Bordetella phage FP1</name>
    <dbReference type="NCBI Taxonomy" id="1916125"/>
    <lineage>
        <taxon>Viruses</taxon>
        <taxon>Duplodnaviria</taxon>
        <taxon>Heunggongvirae</taxon>
        <taxon>Uroviricota</taxon>
        <taxon>Caudoviricetes</taxon>
        <taxon>Mesyanzhinovviridae</taxon>
        <taxon>Rabinowitzvirinae</taxon>
        <taxon>Vojvodinavirus</taxon>
        <taxon>Vojvodinavirus FP1</taxon>
        <taxon>Bordetella virus FP1</taxon>
    </lineage>
</organism>
<name>A0A2D0W9L6_9CAUD</name>
<dbReference type="RefSeq" id="YP_009794038.1">
    <property type="nucleotide sequence ID" value="NC_047878.1"/>
</dbReference>
<dbReference type="Proteomes" id="UP000241807">
    <property type="component" value="Segment"/>
</dbReference>
<feature type="domain" description="NrS-1 polymerase-like helicase" evidence="2">
    <location>
        <begin position="500"/>
        <end position="608"/>
    </location>
</feature>
<reference evidence="3 4" key="1">
    <citation type="submission" date="2016-10" db="EMBL/GenBank/DDBJ databases">
        <title>Properties of three new Bordetella phage species from family Siphoviridae.</title>
        <authorList>
            <person name="Knezevic P."/>
            <person name="Petrovic Fabijan A."/>
            <person name="Doffkay Z."/>
            <person name="Rakhely G."/>
        </authorList>
    </citation>
    <scope>NUCLEOTIDE SEQUENCE [LARGE SCALE GENOMIC DNA]</scope>
</reference>
<dbReference type="KEGG" id="vg:54984289"/>
<dbReference type="InterPro" id="IPR027417">
    <property type="entry name" value="P-loop_NTPase"/>
</dbReference>
<dbReference type="SUPFAM" id="SSF52540">
    <property type="entry name" value="P-loop containing nucleoside triphosphate hydrolases"/>
    <property type="match status" value="1"/>
</dbReference>
<reference evidence="4" key="2">
    <citation type="journal article" date="2021" name="Viruses">
        <title>Are Bordetella bronchiseptica Siphoviruses (Genus Vojvodinavirus) Appropriate for Phage Therapy Bacterial Allies or Foes?</title>
        <authorList>
            <person name="Petrovic Fabijan A."/>
            <person name="Aleksic Sabo V."/>
            <person name="Gavric D."/>
            <person name="Doffkay Z."/>
            <person name="Rakhely G."/>
            <person name="Knezevic P."/>
        </authorList>
    </citation>
    <scope>NUCLEOTIDE SEQUENCE [LARGE SCALE GENOMIC DNA]</scope>
</reference>
<accession>A0A2D0W9L6</accession>
<evidence type="ECO:0000256" key="1">
    <source>
        <dbReference type="SAM" id="MobiDB-lite"/>
    </source>
</evidence>
<keyword evidence="4" id="KW-1185">Reference proteome</keyword>
<dbReference type="GeneID" id="54984289"/>
<sequence>MAGKQQADLPQHRTKDAIDFLRKWCPEGPWVLTAIIPDGRTETVTFLPTAWQKAAEWIESHQGKRNLYFHVNPVRRAMDVKASKEDIARLAWLHVDIDPRAGEDFEEERARALKLLRGYDLPPTVIVDSGGGYQGFWRLAPSDKLDINGSIAKAQELEAYNIQLEKIFQADHCHNVDRIMRLPGTINVPNAKKVKKGRKPALATLVDWDESRLYNIEQFTPAVRVQTVEQGLAGGRPKVTITGNVPDIGTEELREWAQEHGKAISDHCLALIATGQDPLDPTKYQSRSEALFKVCCDLVRAEVPDEMIYAVITGSNEIAASVRDKPNWESYALRQIERAHEEAIDPWLRLLNEKHAVIADIGGKCRIISEVMDPSMNRTRISKQSFEDFRNRYRHQKVVVGHNDNGQPITKAAGAFWIDHPQRRQYETIVFAPGREVDDAYNLWRGFACDSLPGDRHESFLRHIRDNVCSGNPEHYSYLLGWMARLVQHPDGPGEVAVVLRGRRGTGKSFFVKQLGRLFGRHFLQVSDSKHLVGSFNAHLRDTVLLFGDEAFFAGDKKHESVLKTLVTEEHLIVEGKGVDAEAAPNYVHLCLASNEDWVVPAGLDERRFFVMEVGEGNKQDHRYFKQIKEDLDNGGLESLLHFLLTYNLEGFEVRQVPQTQALQEQKIMSMSPETQWMFEKLWEGRVLKTHQEWADKVMKDSLYDDYVNDLRDQGRNFRMSRTGLGKFLHRVLPGLEGRQETADVPWTNEHGFEVTIRKRVYMYYLPTLAQARAYWDQNLGGPFDWPKVEPSQEPLPDAPKSDDKPPF</sequence>
<evidence type="ECO:0000313" key="4">
    <source>
        <dbReference type="Proteomes" id="UP000241807"/>
    </source>
</evidence>